<dbReference type="Gene3D" id="1.20.1220.20">
    <property type="entry name" value="Uncharcterised protein PF01724"/>
    <property type="match status" value="1"/>
</dbReference>
<dbReference type="KEGG" id="cyj:Cyan7822_6478"/>
<dbReference type="Pfam" id="PF01724">
    <property type="entry name" value="DUF29"/>
    <property type="match status" value="1"/>
</dbReference>
<dbReference type="EMBL" id="CP002200">
    <property type="protein sequence ID" value="ADN18257.1"/>
    <property type="molecule type" value="Genomic_DNA"/>
</dbReference>
<geneLocation type="plasmid" evidence="1 2">
    <name>Cy782202</name>
</geneLocation>
<name>E0UMS7_GLOV7</name>
<dbReference type="PANTHER" id="PTHR34235:SF3">
    <property type="entry name" value="SLR1203 PROTEIN"/>
    <property type="match status" value="1"/>
</dbReference>
<dbReference type="AlphaFoldDB" id="E0UMS7"/>
<organism evidence="1 2">
    <name type="scientific">Gloeothece verrucosa (strain PCC 7822)</name>
    <name type="common">Cyanothece sp. (strain PCC 7822)</name>
    <dbReference type="NCBI Taxonomy" id="497965"/>
    <lineage>
        <taxon>Bacteria</taxon>
        <taxon>Bacillati</taxon>
        <taxon>Cyanobacteriota</taxon>
        <taxon>Cyanophyceae</taxon>
        <taxon>Oscillatoriophycideae</taxon>
        <taxon>Chroococcales</taxon>
        <taxon>Aphanothecaceae</taxon>
        <taxon>Gloeothece</taxon>
        <taxon>Gloeothece verrucosa</taxon>
    </lineage>
</organism>
<dbReference type="HOGENOM" id="CLU_1640959_0_0_3"/>
<dbReference type="OrthoDB" id="5769308at2"/>
<keyword evidence="2" id="KW-1185">Reference proteome</keyword>
<keyword evidence="1" id="KW-0614">Plasmid</keyword>
<dbReference type="PANTHER" id="PTHR34235">
    <property type="entry name" value="SLR1203 PROTEIN-RELATED"/>
    <property type="match status" value="1"/>
</dbReference>
<evidence type="ECO:0000313" key="1">
    <source>
        <dbReference type="EMBL" id="ADN18257.1"/>
    </source>
</evidence>
<sequence>MSSDSDNLYERNFIAWIQSQAELLRKRKFEQLDLDNLIEELECLIHTEQNLIRHHAYRLWYYLLTEKYEGFKDPGVKEWHSGKAGYHHSMLESFLESPQMMEYFKKEYLEIYQHVARNWCCDRGDWEKILLPTEPPISLDKFLEDGNLYWLIEARKEGKEN</sequence>
<evidence type="ECO:0008006" key="3">
    <source>
        <dbReference type="Google" id="ProtNLM"/>
    </source>
</evidence>
<proteinExistence type="predicted"/>
<dbReference type="InterPro" id="IPR002636">
    <property type="entry name" value="DUF29"/>
</dbReference>
<dbReference type="Proteomes" id="UP000008206">
    <property type="component" value="Plasmid Cy782202"/>
</dbReference>
<evidence type="ECO:0000313" key="2">
    <source>
        <dbReference type="Proteomes" id="UP000008206"/>
    </source>
</evidence>
<protein>
    <recommendedName>
        <fullName evidence="3">DUF29 domain-containing protein</fullName>
    </recommendedName>
</protein>
<dbReference type="RefSeq" id="WP_013335003.1">
    <property type="nucleotide sequence ID" value="NC_014534.1"/>
</dbReference>
<reference evidence="2" key="1">
    <citation type="journal article" date="2011" name="MBio">
        <title>Novel metabolic attributes of the genus Cyanothece, comprising a group of unicellular nitrogen-fixing Cyanobacteria.</title>
        <authorList>
            <person name="Bandyopadhyay A."/>
            <person name="Elvitigala T."/>
            <person name="Welsh E."/>
            <person name="Stockel J."/>
            <person name="Liberton M."/>
            <person name="Min H."/>
            <person name="Sherman L.A."/>
            <person name="Pakrasi H.B."/>
        </authorList>
    </citation>
    <scope>NUCLEOTIDE SEQUENCE [LARGE SCALE GENOMIC DNA]</scope>
    <source>
        <strain evidence="2">PCC 7822</strain>
        <plasmid evidence="2">Cy782202</plasmid>
    </source>
</reference>
<accession>E0UMS7</accession>
<gene>
    <name evidence="1" type="ordered locus">Cyan7822_6478</name>
</gene>